<evidence type="ECO:0000313" key="7">
    <source>
        <dbReference type="EMBL" id="GBM93507.1"/>
    </source>
</evidence>
<evidence type="ECO:0000256" key="3">
    <source>
        <dbReference type="ARBA" id="ARBA00022989"/>
    </source>
</evidence>
<dbReference type="CDD" id="cd17317">
    <property type="entry name" value="MFS_SLC22"/>
    <property type="match status" value="1"/>
</dbReference>
<keyword evidence="3 5" id="KW-1133">Transmembrane helix</keyword>
<evidence type="ECO:0000313" key="8">
    <source>
        <dbReference type="Proteomes" id="UP000499080"/>
    </source>
</evidence>
<feature type="transmembrane region" description="Helical" evidence="5">
    <location>
        <begin position="495"/>
        <end position="513"/>
    </location>
</feature>
<dbReference type="OrthoDB" id="6416707at2759"/>
<dbReference type="GO" id="GO:0016020">
    <property type="term" value="C:membrane"/>
    <property type="evidence" value="ECO:0007669"/>
    <property type="project" value="UniProtKB-SubCell"/>
</dbReference>
<comment type="subcellular location">
    <subcellularLocation>
        <location evidence="1">Membrane</location>
        <topology evidence="1">Multi-pass membrane protein</topology>
    </subcellularLocation>
</comment>
<dbReference type="InterPro" id="IPR020846">
    <property type="entry name" value="MFS_dom"/>
</dbReference>
<protein>
    <submittedName>
        <fullName evidence="7">Organic cation transporter protein</fullName>
    </submittedName>
</protein>
<dbReference type="PANTHER" id="PTHR24064">
    <property type="entry name" value="SOLUTE CARRIER FAMILY 22 MEMBER"/>
    <property type="match status" value="1"/>
</dbReference>
<dbReference type="AlphaFoldDB" id="A0A4Y2JUM2"/>
<evidence type="ECO:0000259" key="6">
    <source>
        <dbReference type="PROSITE" id="PS50850"/>
    </source>
</evidence>
<dbReference type="Pfam" id="PF00083">
    <property type="entry name" value="Sugar_tr"/>
    <property type="match status" value="1"/>
</dbReference>
<dbReference type="SUPFAM" id="SSF103473">
    <property type="entry name" value="MFS general substrate transporter"/>
    <property type="match status" value="1"/>
</dbReference>
<keyword evidence="4 5" id="KW-0472">Membrane</keyword>
<feature type="transmembrane region" description="Helical" evidence="5">
    <location>
        <begin position="178"/>
        <end position="198"/>
    </location>
</feature>
<dbReference type="Gene3D" id="1.20.1250.20">
    <property type="entry name" value="MFS general substrate transporter like domains"/>
    <property type="match status" value="1"/>
</dbReference>
<evidence type="ECO:0000256" key="1">
    <source>
        <dbReference type="ARBA" id="ARBA00004141"/>
    </source>
</evidence>
<feature type="transmembrane region" description="Helical" evidence="5">
    <location>
        <begin position="259"/>
        <end position="279"/>
    </location>
</feature>
<feature type="transmembrane region" description="Helical" evidence="5">
    <location>
        <begin position="347"/>
        <end position="364"/>
    </location>
</feature>
<dbReference type="PROSITE" id="PS50850">
    <property type="entry name" value="MFS"/>
    <property type="match status" value="1"/>
</dbReference>
<comment type="caution">
    <text evidence="7">The sequence shown here is derived from an EMBL/GenBank/DDBJ whole genome shotgun (WGS) entry which is preliminary data.</text>
</comment>
<reference evidence="7 8" key="1">
    <citation type="journal article" date="2019" name="Sci. Rep.">
        <title>Orb-weaving spider Araneus ventricosus genome elucidates the spidroin gene catalogue.</title>
        <authorList>
            <person name="Kono N."/>
            <person name="Nakamura H."/>
            <person name="Ohtoshi R."/>
            <person name="Moran D.A.P."/>
            <person name="Shinohara A."/>
            <person name="Yoshida Y."/>
            <person name="Fujiwara M."/>
            <person name="Mori M."/>
            <person name="Tomita M."/>
            <person name="Arakawa K."/>
        </authorList>
    </citation>
    <scope>NUCLEOTIDE SEQUENCE [LARGE SCALE GENOMIC DNA]</scope>
</reference>
<dbReference type="GO" id="GO:0022857">
    <property type="term" value="F:transmembrane transporter activity"/>
    <property type="evidence" value="ECO:0007669"/>
    <property type="project" value="InterPro"/>
</dbReference>
<organism evidence="7 8">
    <name type="scientific">Araneus ventricosus</name>
    <name type="common">Orbweaver spider</name>
    <name type="synonym">Epeira ventricosa</name>
    <dbReference type="NCBI Taxonomy" id="182803"/>
    <lineage>
        <taxon>Eukaryota</taxon>
        <taxon>Metazoa</taxon>
        <taxon>Ecdysozoa</taxon>
        <taxon>Arthropoda</taxon>
        <taxon>Chelicerata</taxon>
        <taxon>Arachnida</taxon>
        <taxon>Araneae</taxon>
        <taxon>Araneomorphae</taxon>
        <taxon>Entelegynae</taxon>
        <taxon>Araneoidea</taxon>
        <taxon>Araneidae</taxon>
        <taxon>Araneus</taxon>
    </lineage>
</organism>
<feature type="transmembrane region" description="Helical" evidence="5">
    <location>
        <begin position="233"/>
        <end position="253"/>
    </location>
</feature>
<name>A0A4Y2JUM2_ARAVE</name>
<keyword evidence="2 5" id="KW-0812">Transmembrane</keyword>
<dbReference type="EMBL" id="BGPR01003879">
    <property type="protein sequence ID" value="GBM93507.1"/>
    <property type="molecule type" value="Genomic_DNA"/>
</dbReference>
<keyword evidence="8" id="KW-1185">Reference proteome</keyword>
<gene>
    <name evidence="7" type="primary">Orct_7</name>
    <name evidence="7" type="ORF">AVEN_22136_1</name>
</gene>
<feature type="transmembrane region" description="Helical" evidence="5">
    <location>
        <begin position="433"/>
        <end position="452"/>
    </location>
</feature>
<accession>A0A4Y2JUM2</accession>
<sequence>MVANEVEKNGFYAKKPEKEEDLMDLAGGEGPWQRWIFVVAVLCALPDASHNMAMSFFAPNLDHWCSRPPDVNVSVEEWKAVAIPPNNTHCSRYKFLNYTNVQEDQFKNTTFEGTLGCDSWEYDDSVYTTTVLSQFNLVCDREWLISLSKSVFIAGYFLSATVFGYLADKFGRRPIIAMCNAIALLSAIISMFSTSFLMFAVTRFFIAAGVTGLDNITYVLMMEIISPKFRSAYGIGVNFGWVLGYLCLPGIAWLFRHWIYMQIALTLPFIVLLSNWWLLPESPRWLLAHGKTEEAVKIIERAAKKNGFIVSEHKLKELISKTTKAHEAESEKVNILQLFKPGLWQKTVIILYLWFANAFMYYGISYNTNELAGDPFLNFALYGVIEIPAYALTLFVIQSKGRRRPEALSCLAAGLSCWLIYPIPKDPWWMSEIVSLFGKFCITSSFSILYVFSTELFPTTVRTVGLGSAQVSARLGAIIAPFVREMGKASHPIVPQLIFGFLAVTAGLLSLLLPETKNRRIPDTIKEAVQISRKSAAKNDIETVVALKDLKNRSESTD</sequence>
<dbReference type="Proteomes" id="UP000499080">
    <property type="component" value="Unassembled WGS sequence"/>
</dbReference>
<evidence type="ECO:0000256" key="2">
    <source>
        <dbReference type="ARBA" id="ARBA00022692"/>
    </source>
</evidence>
<dbReference type="InterPro" id="IPR005828">
    <property type="entry name" value="MFS_sugar_transport-like"/>
</dbReference>
<dbReference type="InterPro" id="IPR036259">
    <property type="entry name" value="MFS_trans_sf"/>
</dbReference>
<evidence type="ECO:0000256" key="5">
    <source>
        <dbReference type="SAM" id="Phobius"/>
    </source>
</evidence>
<feature type="domain" description="Major facilitator superfamily (MFS) profile" evidence="6">
    <location>
        <begin position="109"/>
        <end position="518"/>
    </location>
</feature>
<feature type="transmembrane region" description="Helical" evidence="5">
    <location>
        <begin position="143"/>
        <end position="166"/>
    </location>
</feature>
<proteinExistence type="predicted"/>
<evidence type="ECO:0000256" key="4">
    <source>
        <dbReference type="ARBA" id="ARBA00023136"/>
    </source>
</evidence>
<feature type="transmembrane region" description="Helical" evidence="5">
    <location>
        <begin position="376"/>
        <end position="397"/>
    </location>
</feature>